<reference evidence="8" key="1">
    <citation type="submission" date="2023-08" db="EMBL/GenBank/DDBJ databases">
        <title>Draft sequence of the Babesia gibsoni genome.</title>
        <authorList>
            <person name="Yamagishi J.Y."/>
            <person name="Xuan X.X."/>
        </authorList>
    </citation>
    <scope>NUCLEOTIDE SEQUENCE</scope>
    <source>
        <strain evidence="8">Azabu</strain>
    </source>
</reference>
<feature type="transmembrane region" description="Helical" evidence="7">
    <location>
        <begin position="432"/>
        <end position="451"/>
    </location>
</feature>
<comment type="subcellular location">
    <subcellularLocation>
        <location evidence="1">Membrane</location>
        <topology evidence="1">Multi-pass membrane protein</topology>
    </subcellularLocation>
</comment>
<keyword evidence="5 7" id="KW-0472">Membrane</keyword>
<evidence type="ECO:0000256" key="3">
    <source>
        <dbReference type="ARBA" id="ARBA00022692"/>
    </source>
</evidence>
<proteinExistence type="inferred from homology"/>
<evidence type="ECO:0000313" key="8">
    <source>
        <dbReference type="EMBL" id="KAK1443152.1"/>
    </source>
</evidence>
<dbReference type="EMBL" id="JAVEPI010000002">
    <property type="protein sequence ID" value="KAK1443152.1"/>
    <property type="molecule type" value="Genomic_DNA"/>
</dbReference>
<feature type="transmembrane region" description="Helical" evidence="7">
    <location>
        <begin position="346"/>
        <end position="369"/>
    </location>
</feature>
<keyword evidence="9" id="KW-1185">Reference proteome</keyword>
<evidence type="ECO:0000256" key="5">
    <source>
        <dbReference type="ARBA" id="ARBA00023136"/>
    </source>
</evidence>
<evidence type="ECO:0000256" key="6">
    <source>
        <dbReference type="SAM" id="MobiDB-lite"/>
    </source>
</evidence>
<dbReference type="PANTHER" id="PTHR21347">
    <property type="entry name" value="CLEFT LIP AND PALATE ASSOCIATED TRANSMEMBRANE PROTEIN-RELATED"/>
    <property type="match status" value="1"/>
</dbReference>
<keyword evidence="3 7" id="KW-0812">Transmembrane</keyword>
<gene>
    <name evidence="8" type="ORF">BgAZ_200280</name>
</gene>
<feature type="transmembrane region" description="Helical" evidence="7">
    <location>
        <begin position="457"/>
        <end position="478"/>
    </location>
</feature>
<comment type="similarity">
    <text evidence="2">Belongs to the CLPTM1 family.</text>
</comment>
<feature type="compositionally biased region" description="Polar residues" evidence="6">
    <location>
        <begin position="554"/>
        <end position="563"/>
    </location>
</feature>
<feature type="transmembrane region" description="Helical" evidence="7">
    <location>
        <begin position="12"/>
        <end position="35"/>
    </location>
</feature>
<sequence>MAEEAQQQQQGFPGAAIFHFIFKAFMLHMVMSMFISPNRPGYDPVTGKPHSQYKNFFNKGEKYDLFVYVNEDGRGDFENLKENSQHVFTAENQVYEYSFNRPFDVTSVALTVPKRFQEDEAATLYAVVYVVPHKAYRRKQSPFYLSDFTNGFDGHMIVESIPLTMMREIKKSKEVSLIGGGDENEKDDADVGAEVCRHWIPRLDISLVYDITPHVHNPQDPYLQSYKRHQKEHIFDPKVMLSQFWILEEHYQSAKATATPDELKLDIHLGICSPTYYLFITQFQTNMQKGGIFGNQSAKEFDMFKRTVMTTNIYMLIFSASFIMLHSVFSFFALKNDIQFWHQNESMEGLSALSVVCNFICELIIALYIFDSENVSWLLLFEIAIGVIASAWKVSKALKVSFKREFPFINLDSEKDYVESNTKKYDEVAIKYMSIALFPCVAAYAVYSLLYEKHKSWYSYVISVAAGSVYAFGFIMMTPQIYINYKLKSVDHLPWRALIYKSLNTFVDDVASFLIDMPWLHRLSCFRDDIIFFIYLYQRWAYKVDHSRSNAWNQGSNEVQNAPAQPIEGHNADGTAEEATTNLDKYPEKRERKADKPTKRR</sequence>
<feature type="compositionally biased region" description="Basic and acidic residues" evidence="6">
    <location>
        <begin position="585"/>
        <end position="601"/>
    </location>
</feature>
<evidence type="ECO:0000256" key="2">
    <source>
        <dbReference type="ARBA" id="ARBA00009310"/>
    </source>
</evidence>
<dbReference type="Pfam" id="PF05602">
    <property type="entry name" value="CLPTM1"/>
    <property type="match status" value="1"/>
</dbReference>
<feature type="transmembrane region" description="Helical" evidence="7">
    <location>
        <begin position="375"/>
        <end position="394"/>
    </location>
</feature>
<feature type="transmembrane region" description="Helical" evidence="7">
    <location>
        <begin position="313"/>
        <end position="334"/>
    </location>
</feature>
<dbReference type="InterPro" id="IPR008429">
    <property type="entry name" value="CLPTM1"/>
</dbReference>
<name>A0AAD8LKB0_BABGI</name>
<protein>
    <submittedName>
        <fullName evidence="8">Cleft lip and palate associated transmembrane like protein</fullName>
    </submittedName>
</protein>
<dbReference type="Proteomes" id="UP001230268">
    <property type="component" value="Unassembled WGS sequence"/>
</dbReference>
<dbReference type="AlphaFoldDB" id="A0AAD8LKB0"/>
<keyword evidence="4 7" id="KW-1133">Transmembrane helix</keyword>
<organism evidence="8 9">
    <name type="scientific">Babesia gibsoni</name>
    <dbReference type="NCBI Taxonomy" id="33632"/>
    <lineage>
        <taxon>Eukaryota</taxon>
        <taxon>Sar</taxon>
        <taxon>Alveolata</taxon>
        <taxon>Apicomplexa</taxon>
        <taxon>Aconoidasida</taxon>
        <taxon>Piroplasmida</taxon>
        <taxon>Babesiidae</taxon>
        <taxon>Babesia</taxon>
    </lineage>
</organism>
<comment type="caution">
    <text evidence="8">The sequence shown here is derived from an EMBL/GenBank/DDBJ whole genome shotgun (WGS) entry which is preliminary data.</text>
</comment>
<accession>A0AAD8LKB0</accession>
<dbReference type="PANTHER" id="PTHR21347:SF0">
    <property type="entry name" value="LIPID SCRAMBLASE CLPTM1L"/>
    <property type="match status" value="1"/>
</dbReference>
<dbReference type="GO" id="GO:0012505">
    <property type="term" value="C:endomembrane system"/>
    <property type="evidence" value="ECO:0007669"/>
    <property type="project" value="TreeGrafter"/>
</dbReference>
<evidence type="ECO:0000313" key="9">
    <source>
        <dbReference type="Proteomes" id="UP001230268"/>
    </source>
</evidence>
<dbReference type="GO" id="GO:0016020">
    <property type="term" value="C:membrane"/>
    <property type="evidence" value="ECO:0007669"/>
    <property type="project" value="UniProtKB-SubCell"/>
</dbReference>
<evidence type="ECO:0000256" key="1">
    <source>
        <dbReference type="ARBA" id="ARBA00004141"/>
    </source>
</evidence>
<evidence type="ECO:0000256" key="4">
    <source>
        <dbReference type="ARBA" id="ARBA00022989"/>
    </source>
</evidence>
<feature type="region of interest" description="Disordered" evidence="6">
    <location>
        <begin position="554"/>
        <end position="601"/>
    </location>
</feature>
<evidence type="ECO:0000256" key="7">
    <source>
        <dbReference type="SAM" id="Phobius"/>
    </source>
</evidence>